<comment type="caution">
    <text evidence="9">The sequence shown here is derived from an EMBL/GenBank/DDBJ whole genome shotgun (WGS) entry which is preliminary data.</text>
</comment>
<dbReference type="Proteomes" id="UP000663879">
    <property type="component" value="Unassembled WGS sequence"/>
</dbReference>
<dbReference type="GO" id="GO:0016788">
    <property type="term" value="F:hydrolase activity, acting on ester bonds"/>
    <property type="evidence" value="ECO:0007669"/>
    <property type="project" value="TreeGrafter"/>
</dbReference>
<evidence type="ECO:0000256" key="4">
    <source>
        <dbReference type="ARBA" id="ARBA00022692"/>
    </source>
</evidence>
<organism evidence="9 10">
    <name type="scientific">Brachionus calyciflorus</name>
    <dbReference type="NCBI Taxonomy" id="104777"/>
    <lineage>
        <taxon>Eukaryota</taxon>
        <taxon>Metazoa</taxon>
        <taxon>Spiralia</taxon>
        <taxon>Gnathifera</taxon>
        <taxon>Rotifera</taxon>
        <taxon>Eurotatoria</taxon>
        <taxon>Monogononta</taxon>
        <taxon>Pseudotrocha</taxon>
        <taxon>Ploima</taxon>
        <taxon>Brachionidae</taxon>
        <taxon>Brachionus</taxon>
    </lineage>
</organism>
<dbReference type="GO" id="GO:0005789">
    <property type="term" value="C:endoplasmic reticulum membrane"/>
    <property type="evidence" value="ECO:0007669"/>
    <property type="project" value="TreeGrafter"/>
</dbReference>
<protein>
    <recommendedName>
        <fullName evidence="8">Post-GPI attachment to proteins factor 3</fullName>
    </recommendedName>
</protein>
<evidence type="ECO:0000256" key="8">
    <source>
        <dbReference type="RuleBase" id="RU365066"/>
    </source>
</evidence>
<feature type="signal peptide" evidence="8">
    <location>
        <begin position="1"/>
        <end position="18"/>
    </location>
</feature>
<feature type="transmembrane region" description="Helical" evidence="8">
    <location>
        <begin position="142"/>
        <end position="161"/>
    </location>
</feature>
<dbReference type="PANTHER" id="PTHR13148">
    <property type="entry name" value="PER1-RELATED"/>
    <property type="match status" value="1"/>
</dbReference>
<evidence type="ECO:0000313" key="9">
    <source>
        <dbReference type="EMBL" id="CAF0880636.1"/>
    </source>
</evidence>
<gene>
    <name evidence="9" type="ORF">OXX778_LOCUS10395</name>
</gene>
<keyword evidence="10" id="KW-1185">Reference proteome</keyword>
<keyword evidence="4 8" id="KW-0812">Transmembrane</keyword>
<feature type="transmembrane region" description="Helical" evidence="8">
    <location>
        <begin position="201"/>
        <end position="221"/>
    </location>
</feature>
<evidence type="ECO:0000256" key="6">
    <source>
        <dbReference type="ARBA" id="ARBA00022989"/>
    </source>
</evidence>
<sequence>MLRLIIFLVFIWRHKAQASLGDQSDIFNYCLDKCFERNCTQRLAKNDHKTSYELTQPFYLKLLGWDCESECKYVCMWKTVRDFKVYYKEEAPQFYGKWPFVRILGIQEPASAIGSLFNFMANYFMIKKMRKKMPKNSPFKQLWYFFGFICLNTWFWSAVFHTRDTPFTERMDYFSAFLLVLTQFNTFFVRFWKLDNKNNSLMYLINSISILFYVYHCNYLSSVHFDYGYNMSMNILVGLLNSFFWLAWCAWRYFKENVKYVWKCAFSIILFDVLIVFEVFDFRPLWWSIDSHAMWHLSTIVLPYFWYNFIIDDCIYLSRSNYQKFI</sequence>
<evidence type="ECO:0000256" key="3">
    <source>
        <dbReference type="ARBA" id="ARBA00022502"/>
    </source>
</evidence>
<dbReference type="EMBL" id="CAJNOC010001642">
    <property type="protein sequence ID" value="CAF0880636.1"/>
    <property type="molecule type" value="Genomic_DNA"/>
</dbReference>
<evidence type="ECO:0000313" key="10">
    <source>
        <dbReference type="Proteomes" id="UP000663879"/>
    </source>
</evidence>
<evidence type="ECO:0000256" key="1">
    <source>
        <dbReference type="ARBA" id="ARBA00004127"/>
    </source>
</evidence>
<dbReference type="AlphaFoldDB" id="A0A813Y8K4"/>
<dbReference type="InterPro" id="IPR007217">
    <property type="entry name" value="Per1-like"/>
</dbReference>
<comment type="function">
    <text evidence="8">Involved in the lipid remodeling steps of GPI-anchor maturation.</text>
</comment>
<feature type="transmembrane region" description="Helical" evidence="8">
    <location>
        <begin position="292"/>
        <end position="311"/>
    </location>
</feature>
<comment type="similarity">
    <text evidence="2 8">Belongs to the PGAP3 family.</text>
</comment>
<accession>A0A813Y8K4</accession>
<evidence type="ECO:0000256" key="5">
    <source>
        <dbReference type="ARBA" id="ARBA00022729"/>
    </source>
</evidence>
<keyword evidence="8" id="KW-0333">Golgi apparatus</keyword>
<keyword evidence="7 8" id="KW-0472">Membrane</keyword>
<dbReference type="PANTHER" id="PTHR13148:SF0">
    <property type="entry name" value="POST-GPI ATTACHMENT TO PROTEINS FACTOR 3"/>
    <property type="match status" value="1"/>
</dbReference>
<proteinExistence type="inferred from homology"/>
<keyword evidence="6 8" id="KW-1133">Transmembrane helix</keyword>
<dbReference type="Pfam" id="PF04080">
    <property type="entry name" value="Per1"/>
    <property type="match status" value="1"/>
</dbReference>
<comment type="subcellular location">
    <subcellularLocation>
        <location evidence="1">Endomembrane system</location>
        <topology evidence="1">Multi-pass membrane protein</topology>
    </subcellularLocation>
    <subcellularLocation>
        <location evidence="8">Golgi apparatus membrane</location>
        <topology evidence="8">Multi-pass membrane protein</topology>
    </subcellularLocation>
</comment>
<dbReference type="OrthoDB" id="419770at2759"/>
<dbReference type="GO" id="GO:0006506">
    <property type="term" value="P:GPI anchor biosynthetic process"/>
    <property type="evidence" value="ECO:0007669"/>
    <property type="project" value="UniProtKB-KW"/>
</dbReference>
<feature type="transmembrane region" description="Helical" evidence="8">
    <location>
        <begin position="227"/>
        <end position="248"/>
    </location>
</feature>
<feature type="transmembrane region" description="Helical" evidence="8">
    <location>
        <begin position="100"/>
        <end position="121"/>
    </location>
</feature>
<keyword evidence="5 8" id="KW-0732">Signal</keyword>
<name>A0A813Y8K4_9BILA</name>
<evidence type="ECO:0000256" key="7">
    <source>
        <dbReference type="ARBA" id="ARBA00023136"/>
    </source>
</evidence>
<reference evidence="9" key="1">
    <citation type="submission" date="2021-02" db="EMBL/GenBank/DDBJ databases">
        <authorList>
            <person name="Nowell W R."/>
        </authorList>
    </citation>
    <scope>NUCLEOTIDE SEQUENCE</scope>
    <source>
        <strain evidence="9">Ploen Becks lab</strain>
    </source>
</reference>
<feature type="transmembrane region" description="Helical" evidence="8">
    <location>
        <begin position="260"/>
        <end position="280"/>
    </location>
</feature>
<evidence type="ECO:0000256" key="2">
    <source>
        <dbReference type="ARBA" id="ARBA00006387"/>
    </source>
</evidence>
<keyword evidence="3 8" id="KW-0337">GPI-anchor biosynthesis</keyword>
<dbReference type="GO" id="GO:0000139">
    <property type="term" value="C:Golgi membrane"/>
    <property type="evidence" value="ECO:0007669"/>
    <property type="project" value="UniProtKB-SubCell"/>
</dbReference>
<feature type="chain" id="PRO_5033104691" description="Post-GPI attachment to proteins factor 3" evidence="8">
    <location>
        <begin position="19"/>
        <end position="326"/>
    </location>
</feature>
<feature type="transmembrane region" description="Helical" evidence="8">
    <location>
        <begin position="173"/>
        <end position="192"/>
    </location>
</feature>